<dbReference type="AntiFam" id="ANF00086">
    <property type="entry name" value="Shadow ORF (opposite lon)"/>
</dbReference>
<name>A0AAD6J263_DREDA</name>
<protein>
    <submittedName>
        <fullName evidence="2">Uncharacterized protein</fullName>
    </submittedName>
</protein>
<accession>A0AAD6J263</accession>
<feature type="region of interest" description="Disordered" evidence="1">
    <location>
        <begin position="1020"/>
        <end position="1072"/>
    </location>
</feature>
<dbReference type="Proteomes" id="UP001221413">
    <property type="component" value="Unassembled WGS sequence"/>
</dbReference>
<sequence length="1329" mass="142613">MLCTDPPGRQSCSLADRPAVVVLALVHVDLQGLRIFLRGAMRLLLQLLLPQVIRPRRIDGWENDVEHLRVPADRLAFEAFLDILPSTLPLAYSYIIEKGYKGEEGVKGDTSSQSDMLSAGKITVDAPLRFAATVFSRNPPIRSTLPVTVNSPVIATLNRLVAIVIPAEGPSFGTAPSGQCRCTRAFSRNRFSGNVFTMKDLANEYAIAVDSFITFCRLPVRSRPGRESESSADSKRRAAELRPCEAHRDARWRSLVESVAGVDWRADVVFQVVPVDGYVDGVGDFEWHARGFGCGGLRVRSRVCDLLGLFRGLLLCLLAFFRERLVLGEDVFADVLHDLQRRLAVADTALATVALDQLLHRVLRQVDIHLIQPAERLGLRRQIPLRNRHLLVGNIPAQLDHLHAVQQRPRDRIRHVGRAHEQHLAQIHGHVHIVVQKRVVLLRIQQLEQRGRRVALVPAPNLVHLVDEDERGADVRPSVALDFRDVREPADAEAVELALDRARDGLADGRLADARRADEAEDLPLDAAAQLADGDEFENPVLHVLETVVILVEHLHRVADAVVLRAALAPGDLRQPVEVVSRDVELGRDGLEMRQLVKLLIEDLLDRLRHGELCGFFLELLDQLVLAVAFDAELAPDALHLLHQPVLALPLLDLLLDVLGDLALQLRVHELLLEHDERLVQPVLDVEGLEDLFSFTSAEATAAAKSASLAGSSITLPAEWDIWNVEIWSRKSGFMLAMSLNTLTISDVTALMIGLLRSCGSSEVCDGVAVFCGSISAAVSSNEATTSPVGSVDPSSERFGVVTTCADVESSSSPLVDVFLDSTSVIVAVAVAVAVAVVPSPAVAAVAAAALSFGGSNLDSFIRRCGYSTAVKLCSSPDTGKMLVICAKTPTSCTSSAEEMVSASIFSSLNRKTPTYGCPRFSISWIAAVTDGSRIISGTCGFESRFGFAFLLAASPLLPLFELLLDGGAEEEDPDEAAAPLPDDDFEPPDEVFFESDPDFFAACRSCSSCCCPVVTAASSGVSGSSLSNRTADDVKVRERNRNGGAATTAAVSRARRRAGGERGRQEPRGPAAISVGVERWQHSAGGSSSGRSVMVMPTEGESAGLGLRLMSSVRAVLFEFSDGHRDGGACGIELVTRPPRSNLREHELTDAIEITQSGPLGADDCENATRHPHATPATAIAAAIATFTALLSNRSRPTSTLLPELRSLSGSLFTSFRRRTAAAPPGDQLVLFTSTFSPPGLSTILPAFVSTTLACIVAPSSESSSVPATPAAVTMAARVTLNVASCDESNGVARIETNAMNRLPVVPASSPASVTPPLVPGGTLRRGL</sequence>
<evidence type="ECO:0000256" key="1">
    <source>
        <dbReference type="SAM" id="MobiDB-lite"/>
    </source>
</evidence>
<evidence type="ECO:0000313" key="3">
    <source>
        <dbReference type="Proteomes" id="UP001221413"/>
    </source>
</evidence>
<feature type="compositionally biased region" description="Basic and acidic residues" evidence="1">
    <location>
        <begin position="1031"/>
        <end position="1042"/>
    </location>
</feature>
<evidence type="ECO:0000313" key="2">
    <source>
        <dbReference type="EMBL" id="KAJ6262412.1"/>
    </source>
</evidence>
<gene>
    <name evidence="2" type="ORF">Dda_3220</name>
</gene>
<feature type="compositionally biased region" description="Low complexity" evidence="1">
    <location>
        <begin position="1044"/>
        <end position="1053"/>
    </location>
</feature>
<dbReference type="EMBL" id="JAQGDS010000003">
    <property type="protein sequence ID" value="KAJ6262412.1"/>
    <property type="molecule type" value="Genomic_DNA"/>
</dbReference>
<reference evidence="2" key="1">
    <citation type="submission" date="2023-01" db="EMBL/GenBank/DDBJ databases">
        <title>The chitinases involved in constricting ring structure development in the nematode-trapping fungus Drechslerella dactyloides.</title>
        <authorList>
            <person name="Wang R."/>
            <person name="Zhang L."/>
            <person name="Tang P."/>
            <person name="Li S."/>
            <person name="Liang L."/>
        </authorList>
    </citation>
    <scope>NUCLEOTIDE SEQUENCE</scope>
    <source>
        <strain evidence="2">YMF1.00031</strain>
    </source>
</reference>
<proteinExistence type="predicted"/>
<comment type="caution">
    <text evidence="2">The sequence shown here is derived from an EMBL/GenBank/DDBJ whole genome shotgun (WGS) entry which is preliminary data.</text>
</comment>
<feature type="compositionally biased region" description="Basic and acidic residues" evidence="1">
    <location>
        <begin position="1059"/>
        <end position="1068"/>
    </location>
</feature>
<organism evidence="2 3">
    <name type="scientific">Drechslerella dactyloides</name>
    <name type="common">Nematode-trapping fungus</name>
    <name type="synonym">Arthrobotrys dactyloides</name>
    <dbReference type="NCBI Taxonomy" id="74499"/>
    <lineage>
        <taxon>Eukaryota</taxon>
        <taxon>Fungi</taxon>
        <taxon>Dikarya</taxon>
        <taxon>Ascomycota</taxon>
        <taxon>Pezizomycotina</taxon>
        <taxon>Orbiliomycetes</taxon>
        <taxon>Orbiliales</taxon>
        <taxon>Orbiliaceae</taxon>
        <taxon>Drechslerella</taxon>
    </lineage>
</organism>
<keyword evidence="3" id="KW-1185">Reference proteome</keyword>